<dbReference type="OrthoDB" id="5244465at2"/>
<keyword evidence="4 5" id="KW-0963">Cytoplasm</keyword>
<evidence type="ECO:0000256" key="4">
    <source>
        <dbReference type="ARBA" id="ARBA00022490"/>
    </source>
</evidence>
<evidence type="ECO:0000313" key="11">
    <source>
        <dbReference type="Proteomes" id="UP000298860"/>
    </source>
</evidence>
<dbReference type="InterPro" id="IPR003783">
    <property type="entry name" value="Regulatory_RecX"/>
</dbReference>
<evidence type="ECO:0000259" key="7">
    <source>
        <dbReference type="Pfam" id="PF02631"/>
    </source>
</evidence>
<feature type="domain" description="RecX second three-helical" evidence="7">
    <location>
        <begin position="90"/>
        <end position="130"/>
    </location>
</feature>
<organism evidence="10 11">
    <name type="scientific">Gandjariella thermophila</name>
    <dbReference type="NCBI Taxonomy" id="1931992"/>
    <lineage>
        <taxon>Bacteria</taxon>
        <taxon>Bacillati</taxon>
        <taxon>Actinomycetota</taxon>
        <taxon>Actinomycetes</taxon>
        <taxon>Pseudonocardiales</taxon>
        <taxon>Pseudonocardiaceae</taxon>
        <taxon>Gandjariella</taxon>
    </lineage>
</organism>
<dbReference type="InterPro" id="IPR036388">
    <property type="entry name" value="WH-like_DNA-bd_sf"/>
</dbReference>
<dbReference type="InterPro" id="IPR053924">
    <property type="entry name" value="RecX_HTH_2nd"/>
</dbReference>
<dbReference type="InterPro" id="IPR053926">
    <property type="entry name" value="RecX_HTH_1st"/>
</dbReference>
<dbReference type="GO" id="GO:0006282">
    <property type="term" value="P:regulation of DNA repair"/>
    <property type="evidence" value="ECO:0007669"/>
    <property type="project" value="UniProtKB-UniRule"/>
</dbReference>
<evidence type="ECO:0000256" key="6">
    <source>
        <dbReference type="SAM" id="MobiDB-lite"/>
    </source>
</evidence>
<comment type="similarity">
    <text evidence="2 5">Belongs to the RecX family.</text>
</comment>
<dbReference type="Pfam" id="PF21982">
    <property type="entry name" value="RecX_HTH1"/>
    <property type="match status" value="1"/>
</dbReference>
<evidence type="ECO:0000259" key="8">
    <source>
        <dbReference type="Pfam" id="PF21981"/>
    </source>
</evidence>
<name>A0A4D4J755_9PSEU</name>
<comment type="subcellular location">
    <subcellularLocation>
        <location evidence="1 5">Cytoplasm</location>
    </subcellularLocation>
</comment>
<comment type="function">
    <text evidence="5">Modulates RecA activity.</text>
</comment>
<dbReference type="Proteomes" id="UP000298860">
    <property type="component" value="Unassembled WGS sequence"/>
</dbReference>
<evidence type="ECO:0000256" key="1">
    <source>
        <dbReference type="ARBA" id="ARBA00004496"/>
    </source>
</evidence>
<dbReference type="GO" id="GO:0005737">
    <property type="term" value="C:cytoplasm"/>
    <property type="evidence" value="ECO:0007669"/>
    <property type="project" value="UniProtKB-SubCell"/>
</dbReference>
<feature type="domain" description="RecX third three-helical" evidence="8">
    <location>
        <begin position="139"/>
        <end position="184"/>
    </location>
</feature>
<keyword evidence="11" id="KW-1185">Reference proteome</keyword>
<evidence type="ECO:0000256" key="2">
    <source>
        <dbReference type="ARBA" id="ARBA00009695"/>
    </source>
</evidence>
<gene>
    <name evidence="5" type="primary">recX</name>
    <name evidence="10" type="ORF">GTS_19790</name>
</gene>
<comment type="caution">
    <text evidence="10">The sequence shown here is derived from an EMBL/GenBank/DDBJ whole genome shotgun (WGS) entry which is preliminary data.</text>
</comment>
<reference evidence="11" key="1">
    <citation type="submission" date="2019-04" db="EMBL/GenBank/DDBJ databases">
        <title>Draft genome sequence of Pseudonocardiaceae bacterium SL3-2-4.</title>
        <authorList>
            <person name="Ningsih F."/>
            <person name="Yokota A."/>
            <person name="Sakai Y."/>
            <person name="Nanatani K."/>
            <person name="Yabe S."/>
            <person name="Oetari A."/>
            <person name="Sjamsuridzal W."/>
        </authorList>
    </citation>
    <scope>NUCLEOTIDE SEQUENCE [LARGE SCALE GENOMIC DNA]</scope>
    <source>
        <strain evidence="11">SL3-2-4</strain>
    </source>
</reference>
<dbReference type="PANTHER" id="PTHR33602:SF1">
    <property type="entry name" value="REGULATORY PROTEIN RECX FAMILY PROTEIN"/>
    <property type="match status" value="1"/>
</dbReference>
<evidence type="ECO:0000256" key="5">
    <source>
        <dbReference type="HAMAP-Rule" id="MF_01114"/>
    </source>
</evidence>
<accession>A0A4D4J755</accession>
<evidence type="ECO:0000259" key="9">
    <source>
        <dbReference type="Pfam" id="PF21982"/>
    </source>
</evidence>
<dbReference type="PANTHER" id="PTHR33602">
    <property type="entry name" value="REGULATORY PROTEIN RECX FAMILY PROTEIN"/>
    <property type="match status" value="1"/>
</dbReference>
<dbReference type="AlphaFoldDB" id="A0A4D4J755"/>
<evidence type="ECO:0000256" key="3">
    <source>
        <dbReference type="ARBA" id="ARBA00018111"/>
    </source>
</evidence>
<dbReference type="RefSeq" id="WP_137813474.1">
    <property type="nucleotide sequence ID" value="NZ_BJFL01000007.1"/>
</dbReference>
<dbReference type="NCBIfam" id="NF001064">
    <property type="entry name" value="PRK00117.5-4"/>
    <property type="match status" value="1"/>
</dbReference>
<protein>
    <recommendedName>
        <fullName evidence="3 5">Regulatory protein RecX</fullName>
    </recommendedName>
</protein>
<dbReference type="EMBL" id="BJFL01000007">
    <property type="protein sequence ID" value="GDY30346.1"/>
    <property type="molecule type" value="Genomic_DNA"/>
</dbReference>
<dbReference type="InterPro" id="IPR053925">
    <property type="entry name" value="RecX_HTH_3rd"/>
</dbReference>
<dbReference type="HAMAP" id="MF_01114">
    <property type="entry name" value="RecX"/>
    <property type="match status" value="1"/>
</dbReference>
<dbReference type="Gene3D" id="1.10.10.10">
    <property type="entry name" value="Winged helix-like DNA-binding domain superfamily/Winged helix DNA-binding domain"/>
    <property type="match status" value="2"/>
</dbReference>
<feature type="domain" description="RecX first three-helical" evidence="9">
    <location>
        <begin position="44"/>
        <end position="83"/>
    </location>
</feature>
<feature type="compositionally biased region" description="Low complexity" evidence="6">
    <location>
        <begin position="16"/>
        <end position="33"/>
    </location>
</feature>
<proteinExistence type="inferred from homology"/>
<sequence length="211" mass="22784">MVGRQPRGGTGRRRAPGPAAEEAGAGEPAGGAAPVPPDDPVQRAKELCLRLLTARPRTRAELHQALMRRGFGEDVAEQVLGRLDDVGLVDDAAFAEVWVRSRHTHQGLGRRALVAELRRKGVAESVAAEAAATVDDEAEEDRARQLVRRRLRTVGGADEAARVRRLAGMLARKGYPPGLAFRVVRDELRRAGEDTDLLDDPALDADDLTPD</sequence>
<dbReference type="Pfam" id="PF02631">
    <property type="entry name" value="RecX_HTH2"/>
    <property type="match status" value="1"/>
</dbReference>
<evidence type="ECO:0000313" key="10">
    <source>
        <dbReference type="EMBL" id="GDY30346.1"/>
    </source>
</evidence>
<feature type="region of interest" description="Disordered" evidence="6">
    <location>
        <begin position="1"/>
        <end position="41"/>
    </location>
</feature>
<dbReference type="Pfam" id="PF21981">
    <property type="entry name" value="RecX_HTH3"/>
    <property type="match status" value="1"/>
</dbReference>